<dbReference type="InterPro" id="IPR003265">
    <property type="entry name" value="HhH-GPD_domain"/>
</dbReference>
<evidence type="ECO:0000256" key="9">
    <source>
        <dbReference type="ARBA" id="ARBA00044632"/>
    </source>
</evidence>
<keyword evidence="7" id="KW-0511">Multifunctional enzyme</keyword>
<dbReference type="GO" id="GO:0008534">
    <property type="term" value="F:oxidized purine nucleobase lesion DNA N-glycosylase activity"/>
    <property type="evidence" value="ECO:0007669"/>
    <property type="project" value="InterPro"/>
</dbReference>
<dbReference type="CDD" id="cd00056">
    <property type="entry name" value="ENDO3c"/>
    <property type="match status" value="1"/>
</dbReference>
<keyword evidence="8" id="KW-0326">Glycosidase</keyword>
<keyword evidence="4" id="KW-0378">Hydrolase</keyword>
<dbReference type="SUPFAM" id="SSF55945">
    <property type="entry name" value="TATA-box binding protein-like"/>
    <property type="match status" value="1"/>
</dbReference>
<dbReference type="RefSeq" id="WP_132281963.1">
    <property type="nucleotide sequence ID" value="NZ_SMGQ01000011.1"/>
</dbReference>
<dbReference type="SMART" id="SM00478">
    <property type="entry name" value="ENDO3c"/>
    <property type="match status" value="1"/>
</dbReference>
<dbReference type="Gene3D" id="1.10.340.30">
    <property type="entry name" value="Hypothetical protein, domain 2"/>
    <property type="match status" value="1"/>
</dbReference>
<dbReference type="GO" id="GO:0140078">
    <property type="term" value="F:class I DNA-(apurinic or apyrimidinic site) endonuclease activity"/>
    <property type="evidence" value="ECO:0007669"/>
    <property type="project" value="UniProtKB-EC"/>
</dbReference>
<keyword evidence="5" id="KW-0234">DNA repair</keyword>
<organism evidence="11 12">
    <name type="scientific">Natranaerovirga hydrolytica</name>
    <dbReference type="NCBI Taxonomy" id="680378"/>
    <lineage>
        <taxon>Bacteria</taxon>
        <taxon>Bacillati</taxon>
        <taxon>Bacillota</taxon>
        <taxon>Clostridia</taxon>
        <taxon>Lachnospirales</taxon>
        <taxon>Natranaerovirgaceae</taxon>
        <taxon>Natranaerovirga</taxon>
    </lineage>
</organism>
<evidence type="ECO:0000313" key="11">
    <source>
        <dbReference type="EMBL" id="TCK98819.1"/>
    </source>
</evidence>
<evidence type="ECO:0000256" key="3">
    <source>
        <dbReference type="ARBA" id="ARBA00022763"/>
    </source>
</evidence>
<dbReference type="GO" id="GO:0003684">
    <property type="term" value="F:damaged DNA binding"/>
    <property type="evidence" value="ECO:0007669"/>
    <property type="project" value="InterPro"/>
</dbReference>
<evidence type="ECO:0000256" key="7">
    <source>
        <dbReference type="ARBA" id="ARBA00023268"/>
    </source>
</evidence>
<dbReference type="Gene3D" id="3.30.310.260">
    <property type="match status" value="1"/>
</dbReference>
<dbReference type="SUPFAM" id="SSF48150">
    <property type="entry name" value="DNA-glycosylase"/>
    <property type="match status" value="1"/>
</dbReference>
<evidence type="ECO:0000256" key="5">
    <source>
        <dbReference type="ARBA" id="ARBA00023204"/>
    </source>
</evidence>
<evidence type="ECO:0000313" key="12">
    <source>
        <dbReference type="Proteomes" id="UP000294545"/>
    </source>
</evidence>
<dbReference type="GO" id="GO:0006284">
    <property type="term" value="P:base-excision repair"/>
    <property type="evidence" value="ECO:0007669"/>
    <property type="project" value="InterPro"/>
</dbReference>
<sequence>MKIVEENNNVIIKDLEHFNIMQTLECGQCFRFYKIEDLDYLIIAFGRILRIQQEDNQITLYNTTMNEFNKIWREYLDLNNDYECIKETLLKNNQDLHQAIKSKWGIHILKQDTWETLISFIISQNKHITHIKKVIEIISLAYGDKIGSYNGIDYYSFPTPEQLAIATDEGLRACKTGFRAPYILDASQKVVKGEIDIQQIKKITTDEARKKLISIKGVGNKIADCVLLYGLGRTETFPTDVWIKRIVENMYLKQESKLEAIQEFAAKQFGDYAGYAQQYLFYYGRENRIGK</sequence>
<dbReference type="Proteomes" id="UP000294545">
    <property type="component" value="Unassembled WGS sequence"/>
</dbReference>
<name>A0A4R1N6Z6_9FIRM</name>
<dbReference type="EC" id="4.2.99.18" evidence="2"/>
<dbReference type="InterPro" id="IPR012904">
    <property type="entry name" value="OGG_N"/>
</dbReference>
<dbReference type="Pfam" id="PF00730">
    <property type="entry name" value="HhH-GPD"/>
    <property type="match status" value="1"/>
</dbReference>
<dbReference type="OrthoDB" id="9798522at2"/>
<keyword evidence="12" id="KW-1185">Reference proteome</keyword>
<protein>
    <recommendedName>
        <fullName evidence="2">DNA-(apurinic or apyrimidinic site) lyase</fullName>
        <ecNumber evidence="2">4.2.99.18</ecNumber>
    </recommendedName>
</protein>
<evidence type="ECO:0000256" key="6">
    <source>
        <dbReference type="ARBA" id="ARBA00023239"/>
    </source>
</evidence>
<dbReference type="AlphaFoldDB" id="A0A4R1N6Z6"/>
<dbReference type="PANTHER" id="PTHR10242">
    <property type="entry name" value="8-OXOGUANINE DNA GLYCOSYLASE"/>
    <property type="match status" value="1"/>
</dbReference>
<evidence type="ECO:0000256" key="8">
    <source>
        <dbReference type="ARBA" id="ARBA00023295"/>
    </source>
</evidence>
<accession>A0A4R1N6Z6</accession>
<keyword evidence="3" id="KW-0227">DNA damage</keyword>
<keyword evidence="6 11" id="KW-0456">Lyase</keyword>
<gene>
    <name evidence="11" type="ORF">EDC19_1259</name>
</gene>
<evidence type="ECO:0000256" key="2">
    <source>
        <dbReference type="ARBA" id="ARBA00012720"/>
    </source>
</evidence>
<proteinExistence type="inferred from homology"/>
<dbReference type="InterPro" id="IPR011257">
    <property type="entry name" value="DNA_glycosylase"/>
</dbReference>
<dbReference type="GO" id="GO:0006289">
    <property type="term" value="P:nucleotide-excision repair"/>
    <property type="evidence" value="ECO:0007669"/>
    <property type="project" value="InterPro"/>
</dbReference>
<comment type="catalytic activity">
    <reaction evidence="9">
        <text>2'-deoxyribonucleotide-(2'-deoxyribose 5'-phosphate)-2'-deoxyribonucleotide-DNA = a 3'-end 2'-deoxyribonucleotide-(2,3-dehydro-2,3-deoxyribose 5'-phosphate)-DNA + a 5'-end 5'-phospho-2'-deoxyribonucleoside-DNA + H(+)</text>
        <dbReference type="Rhea" id="RHEA:66592"/>
        <dbReference type="Rhea" id="RHEA-COMP:13180"/>
        <dbReference type="Rhea" id="RHEA-COMP:16897"/>
        <dbReference type="Rhea" id="RHEA-COMP:17067"/>
        <dbReference type="ChEBI" id="CHEBI:15378"/>
        <dbReference type="ChEBI" id="CHEBI:136412"/>
        <dbReference type="ChEBI" id="CHEBI:157695"/>
        <dbReference type="ChEBI" id="CHEBI:167181"/>
        <dbReference type="EC" id="4.2.99.18"/>
    </reaction>
</comment>
<dbReference type="Pfam" id="PF07934">
    <property type="entry name" value="OGG_N"/>
    <property type="match status" value="1"/>
</dbReference>
<feature type="domain" description="HhH-GPD" evidence="10">
    <location>
        <begin position="122"/>
        <end position="285"/>
    </location>
</feature>
<evidence type="ECO:0000256" key="1">
    <source>
        <dbReference type="ARBA" id="ARBA00010679"/>
    </source>
</evidence>
<reference evidence="11 12" key="1">
    <citation type="submission" date="2019-03" db="EMBL/GenBank/DDBJ databases">
        <title>Genomic Encyclopedia of Type Strains, Phase IV (KMG-IV): sequencing the most valuable type-strain genomes for metagenomic binning, comparative biology and taxonomic classification.</title>
        <authorList>
            <person name="Goeker M."/>
        </authorList>
    </citation>
    <scope>NUCLEOTIDE SEQUENCE [LARGE SCALE GENOMIC DNA]</scope>
    <source>
        <strain evidence="11 12">DSM 24176</strain>
    </source>
</reference>
<dbReference type="Gene3D" id="1.10.1670.10">
    <property type="entry name" value="Helix-hairpin-Helix base-excision DNA repair enzymes (C-terminal)"/>
    <property type="match status" value="1"/>
</dbReference>
<dbReference type="PANTHER" id="PTHR10242:SF2">
    <property type="entry name" value="N-GLYCOSYLASE_DNA LYASE"/>
    <property type="match status" value="1"/>
</dbReference>
<comment type="caution">
    <text evidence="11">The sequence shown here is derived from an EMBL/GenBank/DDBJ whole genome shotgun (WGS) entry which is preliminary data.</text>
</comment>
<evidence type="ECO:0000259" key="10">
    <source>
        <dbReference type="SMART" id="SM00478"/>
    </source>
</evidence>
<dbReference type="EMBL" id="SMGQ01000011">
    <property type="protein sequence ID" value="TCK98819.1"/>
    <property type="molecule type" value="Genomic_DNA"/>
</dbReference>
<comment type="similarity">
    <text evidence="1">Belongs to the type-1 OGG1 family.</text>
</comment>
<evidence type="ECO:0000256" key="4">
    <source>
        <dbReference type="ARBA" id="ARBA00022801"/>
    </source>
</evidence>
<dbReference type="InterPro" id="IPR023170">
    <property type="entry name" value="HhH_base_excis_C"/>
</dbReference>
<dbReference type="InterPro" id="IPR052054">
    <property type="entry name" value="Oxidative_DNA_repair_enzyme"/>
</dbReference>